<keyword evidence="5" id="KW-0472">Membrane</keyword>
<comment type="caution">
    <text evidence="6">The sequence shown here is derived from an EMBL/GenBank/DDBJ whole genome shotgun (WGS) entry which is preliminary data.</text>
</comment>
<evidence type="ECO:0000256" key="2">
    <source>
        <dbReference type="ARBA" id="ARBA00023002"/>
    </source>
</evidence>
<dbReference type="SUPFAM" id="SSF51735">
    <property type="entry name" value="NAD(P)-binding Rossmann-fold domains"/>
    <property type="match status" value="1"/>
</dbReference>
<dbReference type="InterPro" id="IPR036291">
    <property type="entry name" value="NAD(P)-bd_dom_sf"/>
</dbReference>
<organism evidence="6 7">
    <name type="scientific">Galdieria yellowstonensis</name>
    <dbReference type="NCBI Taxonomy" id="3028027"/>
    <lineage>
        <taxon>Eukaryota</taxon>
        <taxon>Rhodophyta</taxon>
        <taxon>Bangiophyceae</taxon>
        <taxon>Galdieriales</taxon>
        <taxon>Galdieriaceae</taxon>
        <taxon>Galdieria</taxon>
    </lineage>
</organism>
<evidence type="ECO:0000256" key="1">
    <source>
        <dbReference type="ARBA" id="ARBA00006484"/>
    </source>
</evidence>
<dbReference type="GO" id="GO:0016491">
    <property type="term" value="F:oxidoreductase activity"/>
    <property type="evidence" value="ECO:0007669"/>
    <property type="project" value="UniProtKB-KW"/>
</dbReference>
<dbReference type="PROSITE" id="PS00061">
    <property type="entry name" value="ADH_SHORT"/>
    <property type="match status" value="1"/>
</dbReference>
<evidence type="ECO:0000256" key="4">
    <source>
        <dbReference type="RuleBase" id="RU000363"/>
    </source>
</evidence>
<keyword evidence="5" id="KW-0812">Transmembrane</keyword>
<accession>A0AAV9IFR3</accession>
<name>A0AAV9IFR3_9RHOD</name>
<evidence type="ECO:0000313" key="6">
    <source>
        <dbReference type="EMBL" id="KAK4526239.1"/>
    </source>
</evidence>
<keyword evidence="2" id="KW-0560">Oxidoreductase</keyword>
<gene>
    <name evidence="6" type="ORF">GAYE_SCF22MG4153</name>
</gene>
<dbReference type="PIRSF" id="PIRSF000126">
    <property type="entry name" value="11-beta-HSD1"/>
    <property type="match status" value="1"/>
</dbReference>
<comment type="similarity">
    <text evidence="1 4">Belongs to the short-chain dehydrogenases/reductases (SDR) family.</text>
</comment>
<proteinExistence type="inferred from homology"/>
<dbReference type="InterPro" id="IPR020904">
    <property type="entry name" value="Sc_DH/Rdtase_CS"/>
</dbReference>
<dbReference type="Pfam" id="PF00106">
    <property type="entry name" value="adh_short"/>
    <property type="match status" value="1"/>
</dbReference>
<feature type="transmembrane region" description="Helical" evidence="5">
    <location>
        <begin position="260"/>
        <end position="280"/>
    </location>
</feature>
<dbReference type="Proteomes" id="UP001300502">
    <property type="component" value="Unassembled WGS sequence"/>
</dbReference>
<dbReference type="Gene3D" id="3.40.50.720">
    <property type="entry name" value="NAD(P)-binding Rossmann-like Domain"/>
    <property type="match status" value="1"/>
</dbReference>
<dbReference type="EMBL" id="JANCYU010000038">
    <property type="protein sequence ID" value="KAK4526239.1"/>
    <property type="molecule type" value="Genomic_DNA"/>
</dbReference>
<dbReference type="AlphaFoldDB" id="A0AAV9IFR3"/>
<dbReference type="PANTHER" id="PTHR44196:SF1">
    <property type="entry name" value="DEHYDROGENASE_REDUCTASE SDR FAMILY MEMBER 7B"/>
    <property type="match status" value="1"/>
</dbReference>
<reference evidence="6 7" key="1">
    <citation type="submission" date="2022-07" db="EMBL/GenBank/DDBJ databases">
        <title>Genome-wide signatures of adaptation to extreme environments.</title>
        <authorList>
            <person name="Cho C.H."/>
            <person name="Yoon H.S."/>
        </authorList>
    </citation>
    <scope>NUCLEOTIDE SEQUENCE [LARGE SCALE GENOMIC DNA]</scope>
    <source>
        <strain evidence="6 7">108.79 E11</strain>
    </source>
</reference>
<sequence>MFRLALVGILFICCIFLLYSWLTSRQDYFRRKHVFITGASSGIGKALAIYLATKKGARVSLAARSVDKLEHICRNIKDQGGSAQVIQLDLCDSSSFPKALAESMKSFGSIDILIANAAVNNEGLCFSRLSLEQIDKVIETNLKGTLYFLHLVLTEMLKENSGHIVGISSLAGYRGLPMGSVYGATKAALSNLLESLRIELYDTNIHITTIHPGFVDTPAIQGMKHPKLFLCSAETAAKKIANAVSQKKYSYGFPWIMEHIVMRVVLCIPQTIFVPLLYFLTKRHWIHG</sequence>
<dbReference type="PANTHER" id="PTHR44196">
    <property type="entry name" value="DEHYDROGENASE/REDUCTASE SDR FAMILY MEMBER 7B"/>
    <property type="match status" value="1"/>
</dbReference>
<dbReference type="PRINTS" id="PR00080">
    <property type="entry name" value="SDRFAMILY"/>
</dbReference>
<dbReference type="InterPro" id="IPR002347">
    <property type="entry name" value="SDR_fam"/>
</dbReference>
<evidence type="ECO:0000256" key="3">
    <source>
        <dbReference type="ARBA" id="ARBA00037096"/>
    </source>
</evidence>
<comment type="function">
    <text evidence="3">Putative oxidoreductase.</text>
</comment>
<evidence type="ECO:0000313" key="7">
    <source>
        <dbReference type="Proteomes" id="UP001300502"/>
    </source>
</evidence>
<dbReference type="PRINTS" id="PR00081">
    <property type="entry name" value="GDHRDH"/>
</dbReference>
<dbReference type="GO" id="GO:0016020">
    <property type="term" value="C:membrane"/>
    <property type="evidence" value="ECO:0007669"/>
    <property type="project" value="TreeGrafter"/>
</dbReference>
<keyword evidence="7" id="KW-1185">Reference proteome</keyword>
<keyword evidence="5" id="KW-1133">Transmembrane helix</keyword>
<protein>
    <submittedName>
        <fullName evidence="6">Uncharacterized protein</fullName>
    </submittedName>
</protein>
<evidence type="ECO:0000256" key="5">
    <source>
        <dbReference type="SAM" id="Phobius"/>
    </source>
</evidence>